<dbReference type="RefSeq" id="WP_058889029.1">
    <property type="nucleotide sequence ID" value="NZ_LQBM01000004.1"/>
</dbReference>
<evidence type="ECO:0000313" key="2">
    <source>
        <dbReference type="EMBL" id="KUG57795.1"/>
    </source>
</evidence>
<gene>
    <name evidence="2" type="ORF">AVL63_04530</name>
</gene>
<dbReference type="EMBL" id="LQBM01000004">
    <property type="protein sequence ID" value="KUG57795.1"/>
    <property type="molecule type" value="Genomic_DNA"/>
</dbReference>
<proteinExistence type="predicted"/>
<sequence length="138" mass="15598">MTTHKKRTPGKGIARPPWSDPRAQVNRIAIFKITGFSAIGEAFGSVYGAGAPRKPRYWRVSVGARAEVAPEDRGITRPAHTFTEALALADEIRRRGDAFCRLERMMPSRLRPRPRHNHFERWPNGHTILGPAIDEIYT</sequence>
<comment type="caution">
    <text evidence="2">The sequence shown here is derived from an EMBL/GenBank/DDBJ whole genome shotgun (WGS) entry which is preliminary data.</text>
</comment>
<evidence type="ECO:0000313" key="3">
    <source>
        <dbReference type="Proteomes" id="UP000054023"/>
    </source>
</evidence>
<name>A0A0W8ICX0_9MICC</name>
<dbReference type="AlphaFoldDB" id="A0A0W8ICX0"/>
<organism evidence="2 3">
    <name type="scientific">Nesterenkonia jeotgali</name>
    <dbReference type="NCBI Taxonomy" id="317018"/>
    <lineage>
        <taxon>Bacteria</taxon>
        <taxon>Bacillati</taxon>
        <taxon>Actinomycetota</taxon>
        <taxon>Actinomycetes</taxon>
        <taxon>Micrococcales</taxon>
        <taxon>Micrococcaceae</taxon>
        <taxon>Nesterenkonia</taxon>
    </lineage>
</organism>
<dbReference type="STRING" id="317018.AVL63_04530"/>
<keyword evidence="3" id="KW-1185">Reference proteome</keyword>
<feature type="region of interest" description="Disordered" evidence="1">
    <location>
        <begin position="1"/>
        <end position="20"/>
    </location>
</feature>
<protein>
    <submittedName>
        <fullName evidence="2">Uncharacterized protein</fullName>
    </submittedName>
</protein>
<accession>A0A0W8ICX0</accession>
<dbReference type="Proteomes" id="UP000054023">
    <property type="component" value="Unassembled WGS sequence"/>
</dbReference>
<reference evidence="3" key="1">
    <citation type="submission" date="2015-12" db="EMBL/GenBank/DDBJ databases">
        <authorList>
            <person name="Nair G.R."/>
            <person name="Kaur G."/>
            <person name="Mayilraj S."/>
        </authorList>
    </citation>
    <scope>NUCLEOTIDE SEQUENCE [LARGE SCALE GENOMIC DNA]</scope>
    <source>
        <strain evidence="3">CD08_7</strain>
    </source>
</reference>
<evidence type="ECO:0000256" key="1">
    <source>
        <dbReference type="SAM" id="MobiDB-lite"/>
    </source>
</evidence>